<evidence type="ECO:0000313" key="8">
    <source>
        <dbReference type="EMBL" id="KAF9732826.1"/>
    </source>
</evidence>
<dbReference type="Proteomes" id="UP000756921">
    <property type="component" value="Unassembled WGS sequence"/>
</dbReference>
<dbReference type="GO" id="GO:0016705">
    <property type="term" value="F:oxidoreductase activity, acting on paired donors, with incorporation or reduction of molecular oxygen"/>
    <property type="evidence" value="ECO:0007669"/>
    <property type="project" value="InterPro"/>
</dbReference>
<dbReference type="InterPro" id="IPR002401">
    <property type="entry name" value="Cyt_P450_E_grp-I"/>
</dbReference>
<keyword evidence="7" id="KW-1133">Transmembrane helix</keyword>
<reference evidence="8" key="1">
    <citation type="journal article" date="2020" name="Mol. Plant Microbe Interact.">
        <title>Genome Sequence of the Biocontrol Agent Coniothyrium minitans strain Conio (IMI 134523).</title>
        <authorList>
            <person name="Patel D."/>
            <person name="Shittu T.A."/>
            <person name="Baroncelli R."/>
            <person name="Muthumeenakshi S."/>
            <person name="Osborne T.H."/>
            <person name="Janganan T.K."/>
            <person name="Sreenivasaprasad S."/>
        </authorList>
    </citation>
    <scope>NUCLEOTIDE SEQUENCE</scope>
    <source>
        <strain evidence="8">Conio</strain>
    </source>
</reference>
<dbReference type="PANTHER" id="PTHR24305:SF166">
    <property type="entry name" value="CYTOCHROME P450 12A4, MITOCHONDRIAL-RELATED"/>
    <property type="match status" value="1"/>
</dbReference>
<evidence type="ECO:0000256" key="1">
    <source>
        <dbReference type="ARBA" id="ARBA00001971"/>
    </source>
</evidence>
<organism evidence="8 9">
    <name type="scientific">Paraphaeosphaeria minitans</name>
    <dbReference type="NCBI Taxonomy" id="565426"/>
    <lineage>
        <taxon>Eukaryota</taxon>
        <taxon>Fungi</taxon>
        <taxon>Dikarya</taxon>
        <taxon>Ascomycota</taxon>
        <taxon>Pezizomycotina</taxon>
        <taxon>Dothideomycetes</taxon>
        <taxon>Pleosporomycetidae</taxon>
        <taxon>Pleosporales</taxon>
        <taxon>Massarineae</taxon>
        <taxon>Didymosphaeriaceae</taxon>
        <taxon>Paraphaeosphaeria</taxon>
    </lineage>
</organism>
<keyword evidence="4 5" id="KW-0408">Iron</keyword>
<keyword evidence="6" id="KW-0560">Oxidoreductase</keyword>
<protein>
    <submittedName>
        <fullName evidence="8">Cytochrome p450 oxidoreductase</fullName>
    </submittedName>
</protein>
<dbReference type="GO" id="GO:0004497">
    <property type="term" value="F:monooxygenase activity"/>
    <property type="evidence" value="ECO:0007669"/>
    <property type="project" value="UniProtKB-KW"/>
</dbReference>
<dbReference type="OrthoDB" id="2789670at2759"/>
<name>A0A9P6GCV1_9PLEO</name>
<comment type="caution">
    <text evidence="8">The sequence shown here is derived from an EMBL/GenBank/DDBJ whole genome shotgun (WGS) entry which is preliminary data.</text>
</comment>
<evidence type="ECO:0000256" key="2">
    <source>
        <dbReference type="ARBA" id="ARBA00010617"/>
    </source>
</evidence>
<dbReference type="InterPro" id="IPR001128">
    <property type="entry name" value="Cyt_P450"/>
</dbReference>
<dbReference type="GO" id="GO:0005506">
    <property type="term" value="F:iron ion binding"/>
    <property type="evidence" value="ECO:0007669"/>
    <property type="project" value="InterPro"/>
</dbReference>
<evidence type="ECO:0000256" key="7">
    <source>
        <dbReference type="SAM" id="Phobius"/>
    </source>
</evidence>
<keyword evidence="3 5" id="KW-0479">Metal-binding</keyword>
<dbReference type="PANTHER" id="PTHR24305">
    <property type="entry name" value="CYTOCHROME P450"/>
    <property type="match status" value="1"/>
</dbReference>
<dbReference type="InterPro" id="IPR017972">
    <property type="entry name" value="Cyt_P450_CS"/>
</dbReference>
<dbReference type="InterPro" id="IPR036396">
    <property type="entry name" value="Cyt_P450_sf"/>
</dbReference>
<evidence type="ECO:0000313" key="9">
    <source>
        <dbReference type="Proteomes" id="UP000756921"/>
    </source>
</evidence>
<comment type="similarity">
    <text evidence="2 6">Belongs to the cytochrome P450 family.</text>
</comment>
<dbReference type="Gene3D" id="1.10.630.10">
    <property type="entry name" value="Cytochrome P450"/>
    <property type="match status" value="1"/>
</dbReference>
<feature type="binding site" description="axial binding residue" evidence="5">
    <location>
        <position position="487"/>
    </location>
    <ligand>
        <name>heme</name>
        <dbReference type="ChEBI" id="CHEBI:30413"/>
    </ligand>
    <ligandPart>
        <name>Fe</name>
        <dbReference type="ChEBI" id="CHEBI:18248"/>
    </ligandPart>
</feature>
<keyword evidence="7" id="KW-0472">Membrane</keyword>
<evidence type="ECO:0000256" key="5">
    <source>
        <dbReference type="PIRSR" id="PIRSR602401-1"/>
    </source>
</evidence>
<gene>
    <name evidence="8" type="ORF">PMIN01_09684</name>
</gene>
<dbReference type="PRINTS" id="PR00463">
    <property type="entry name" value="EP450I"/>
</dbReference>
<dbReference type="SUPFAM" id="SSF48264">
    <property type="entry name" value="Cytochrome P450"/>
    <property type="match status" value="1"/>
</dbReference>
<keyword evidence="9" id="KW-1185">Reference proteome</keyword>
<dbReference type="GO" id="GO:0020037">
    <property type="term" value="F:heme binding"/>
    <property type="evidence" value="ECO:0007669"/>
    <property type="project" value="InterPro"/>
</dbReference>
<dbReference type="PROSITE" id="PS00086">
    <property type="entry name" value="CYTOCHROME_P450"/>
    <property type="match status" value="1"/>
</dbReference>
<keyword evidence="6" id="KW-0503">Monooxygenase</keyword>
<proteinExistence type="inferred from homology"/>
<dbReference type="InterPro" id="IPR050121">
    <property type="entry name" value="Cytochrome_P450_monoxygenase"/>
</dbReference>
<comment type="cofactor">
    <cofactor evidence="1 5">
        <name>heme</name>
        <dbReference type="ChEBI" id="CHEBI:30413"/>
    </cofactor>
</comment>
<dbReference type="AlphaFoldDB" id="A0A9P6GCV1"/>
<accession>A0A9P6GCV1</accession>
<keyword evidence="7" id="KW-0812">Transmembrane</keyword>
<evidence type="ECO:0000256" key="6">
    <source>
        <dbReference type="RuleBase" id="RU000461"/>
    </source>
</evidence>
<evidence type="ECO:0000256" key="3">
    <source>
        <dbReference type="ARBA" id="ARBA00022723"/>
    </source>
</evidence>
<evidence type="ECO:0000256" key="4">
    <source>
        <dbReference type="ARBA" id="ARBA00023004"/>
    </source>
</evidence>
<sequence length="543" mass="62109">MLFQTFHNLFDTQDIAIAIPILFIAALLCSLATKVTFTDAIIKVRGLALQLRHTASLLLIRVKVTRQLFRLLSPVHGKQSLPGVPFQWPNGQGTEKFFDGRNAARRWRSQYGSIYYIWSGFKREIVLTKPAHIQAFYRDSHAHIKSSDNNAGWLFAELLGECVGVVSQRRWKRVRRHFEGHFTRPVSINRIDQFISDAGEFLQPLNSSKGTFLIDPANDLKFCPFFMVASIFFGRLTPDQRKKLSHLGPPREELFRETFMGGINRFKITKYFPGSAITRLRAFQKGWEDFVRDAAERAPLQGNGAIVSLWKAVQMNELTMLELLQTLDESLFANLDVTTHAVAWNLLRLSQHTDIQQKVHLEIQPYVTERQSYEEYLRTAMQAFGNFPRSDTHNVAFSNPESAEDNKMIDGYIIPQKTDVIVDAYAINVENPYWENAQDYDPWRHLGQKDQVTAKPSVPILGANADASNPQARRHNIWRFGFGPRQCLGKHVADIIIRVIMAELLTNYQLKLAQEEGTDFVKLQADSWIGLPNAKVQLVPRAR</sequence>
<keyword evidence="5 6" id="KW-0349">Heme</keyword>
<feature type="transmembrane region" description="Helical" evidence="7">
    <location>
        <begin position="15"/>
        <end position="37"/>
    </location>
</feature>
<dbReference type="Pfam" id="PF00067">
    <property type="entry name" value="p450"/>
    <property type="match status" value="1"/>
</dbReference>
<dbReference type="EMBL" id="WJXW01000010">
    <property type="protein sequence ID" value="KAF9732826.1"/>
    <property type="molecule type" value="Genomic_DNA"/>
</dbReference>